<reference evidence="1" key="2">
    <citation type="journal article" date="2015" name="Data Brief">
        <title>Shoot transcriptome of the giant reed, Arundo donax.</title>
        <authorList>
            <person name="Barrero R.A."/>
            <person name="Guerrero F.D."/>
            <person name="Moolhuijzen P."/>
            <person name="Goolsby J.A."/>
            <person name="Tidwell J."/>
            <person name="Bellgard S.E."/>
            <person name="Bellgard M.I."/>
        </authorList>
    </citation>
    <scope>NUCLEOTIDE SEQUENCE</scope>
    <source>
        <tissue evidence="1">Shoot tissue taken approximately 20 cm above the soil surface</tissue>
    </source>
</reference>
<proteinExistence type="predicted"/>
<reference evidence="1" key="1">
    <citation type="submission" date="2014-09" db="EMBL/GenBank/DDBJ databases">
        <authorList>
            <person name="Magalhaes I.L.F."/>
            <person name="Oliveira U."/>
            <person name="Santos F.R."/>
            <person name="Vidigal T.H.D.A."/>
            <person name="Brescovit A.D."/>
            <person name="Santos A.J."/>
        </authorList>
    </citation>
    <scope>NUCLEOTIDE SEQUENCE</scope>
    <source>
        <tissue evidence="1">Shoot tissue taken approximately 20 cm above the soil surface</tissue>
    </source>
</reference>
<accession>A0A0A9FH45</accession>
<evidence type="ECO:0000313" key="1">
    <source>
        <dbReference type="EMBL" id="JAE10549.1"/>
    </source>
</evidence>
<dbReference type="EMBL" id="GBRH01187347">
    <property type="protein sequence ID" value="JAE10549.1"/>
    <property type="molecule type" value="Transcribed_RNA"/>
</dbReference>
<protein>
    <submittedName>
        <fullName evidence="1">Uncharacterized protein</fullName>
    </submittedName>
</protein>
<sequence length="93" mass="11185">MLQRKSWQSTMTINQTCHLCWQYYTVLYKYRTNTFDLKDIDSKLSDSVVALMQTSKQHDKGSMKCTYWHGISIQNYYDHHSRKLYSDTKSELM</sequence>
<name>A0A0A9FH45_ARUDO</name>
<organism evidence="1">
    <name type="scientific">Arundo donax</name>
    <name type="common">Giant reed</name>
    <name type="synonym">Donax arundinaceus</name>
    <dbReference type="NCBI Taxonomy" id="35708"/>
    <lineage>
        <taxon>Eukaryota</taxon>
        <taxon>Viridiplantae</taxon>
        <taxon>Streptophyta</taxon>
        <taxon>Embryophyta</taxon>
        <taxon>Tracheophyta</taxon>
        <taxon>Spermatophyta</taxon>
        <taxon>Magnoliopsida</taxon>
        <taxon>Liliopsida</taxon>
        <taxon>Poales</taxon>
        <taxon>Poaceae</taxon>
        <taxon>PACMAD clade</taxon>
        <taxon>Arundinoideae</taxon>
        <taxon>Arundineae</taxon>
        <taxon>Arundo</taxon>
    </lineage>
</organism>
<dbReference type="AlphaFoldDB" id="A0A0A9FH45"/>